<dbReference type="GeneID" id="112456596"/>
<evidence type="ECO:0000256" key="1">
    <source>
        <dbReference type="SAM" id="MobiDB-lite"/>
    </source>
</evidence>
<organism evidence="2 3">
    <name type="scientific">Temnothorax curvispinosus</name>
    <dbReference type="NCBI Taxonomy" id="300111"/>
    <lineage>
        <taxon>Eukaryota</taxon>
        <taxon>Metazoa</taxon>
        <taxon>Ecdysozoa</taxon>
        <taxon>Arthropoda</taxon>
        <taxon>Hexapoda</taxon>
        <taxon>Insecta</taxon>
        <taxon>Pterygota</taxon>
        <taxon>Neoptera</taxon>
        <taxon>Endopterygota</taxon>
        <taxon>Hymenoptera</taxon>
        <taxon>Apocrita</taxon>
        <taxon>Aculeata</taxon>
        <taxon>Formicoidea</taxon>
        <taxon>Formicidae</taxon>
        <taxon>Myrmicinae</taxon>
        <taxon>Temnothorax</taxon>
    </lineage>
</organism>
<dbReference type="RefSeq" id="XP_024875025.1">
    <property type="nucleotide sequence ID" value="XM_025019257.1"/>
</dbReference>
<evidence type="ECO:0000313" key="2">
    <source>
        <dbReference type="Proteomes" id="UP000504618"/>
    </source>
</evidence>
<dbReference type="PANTHER" id="PTHR33198">
    <property type="entry name" value="ANK_REP_REGION DOMAIN-CONTAINING PROTEIN-RELATED"/>
    <property type="match status" value="1"/>
</dbReference>
<dbReference type="Proteomes" id="UP000504618">
    <property type="component" value="Unplaced"/>
</dbReference>
<proteinExistence type="predicted"/>
<feature type="compositionally biased region" description="Basic and acidic residues" evidence="1">
    <location>
        <begin position="208"/>
        <end position="219"/>
    </location>
</feature>
<dbReference type="PANTHER" id="PTHR33198:SF19">
    <property type="entry name" value="CCHC-TYPE DOMAIN-CONTAINING PROTEIN"/>
    <property type="match status" value="1"/>
</dbReference>
<dbReference type="OrthoDB" id="7550137at2759"/>
<evidence type="ECO:0000313" key="3">
    <source>
        <dbReference type="RefSeq" id="XP_024875025.1"/>
    </source>
</evidence>
<accession>A0A6J1Q236</accession>
<dbReference type="AlphaFoldDB" id="A0A6J1Q236"/>
<name>A0A6J1Q236_9HYME</name>
<protein>
    <submittedName>
        <fullName evidence="3">Uncharacterized protein LOC112456596</fullName>
    </submittedName>
</protein>
<reference evidence="3" key="1">
    <citation type="submission" date="2025-08" db="UniProtKB">
        <authorList>
            <consortium name="RefSeq"/>
        </authorList>
    </citation>
    <scope>IDENTIFICATION</scope>
    <source>
        <tissue evidence="3">Whole body</tissue>
    </source>
</reference>
<gene>
    <name evidence="3" type="primary">LOC112456596</name>
</gene>
<feature type="region of interest" description="Disordered" evidence="1">
    <location>
        <begin position="192"/>
        <end position="219"/>
    </location>
</feature>
<keyword evidence="2" id="KW-1185">Reference proteome</keyword>
<sequence>MSRDRPDTPSPGVTFANPIRMDFFEPNQQPLLRWLQRLEWAFRVFQITEDKAKAAYLLHFIGVEAFGILCDLLYPGDPYAQSYGLLVDKLKEFYAPEPLEIAEIYIFRKRMQQPDESTQEYMAALQELSLHCKFGDYLQTELRNQFVFGLRNQRIQSRLLETANLTSDSALQIACVIELAEKGVNKLKEEVPEAAVSGQEQSTKKKLKTEEMTEKNTLL</sequence>